<name>A0ABY5P467_9LACT</name>
<evidence type="ECO:0000256" key="3">
    <source>
        <dbReference type="ARBA" id="ARBA00022475"/>
    </source>
</evidence>
<reference evidence="9 10" key="1">
    <citation type="submission" date="2022-08" db="EMBL/GenBank/DDBJ databases">
        <title>Aerococcaceae sp. nov isolated from spoiled eye mask.</title>
        <authorList>
            <person name="Zhou G."/>
            <person name="Xie X.-B."/>
            <person name="Shi Q.-S."/>
            <person name="Wang Y.-S."/>
            <person name="Wen X."/>
            <person name="Peng H."/>
            <person name="Yang X.-J."/>
            <person name="Tao H.-B."/>
            <person name="Huang X.-M."/>
        </authorList>
    </citation>
    <scope>NUCLEOTIDE SEQUENCE [LARGE SCALE GENOMIC DNA]</scope>
    <source>
        <strain evidence="10">DM20194951</strain>
    </source>
</reference>
<dbReference type="InterPro" id="IPR035906">
    <property type="entry name" value="MetI-like_sf"/>
</dbReference>
<protein>
    <submittedName>
        <fullName evidence="9">ABC transporter permease</fullName>
    </submittedName>
</protein>
<dbReference type="InterPro" id="IPR000515">
    <property type="entry name" value="MetI-like"/>
</dbReference>
<feature type="transmembrane region" description="Helical" evidence="7">
    <location>
        <begin position="131"/>
        <end position="157"/>
    </location>
</feature>
<keyword evidence="3" id="KW-1003">Cell membrane</keyword>
<feature type="transmembrane region" description="Helical" evidence="7">
    <location>
        <begin position="99"/>
        <end position="119"/>
    </location>
</feature>
<dbReference type="Pfam" id="PF00528">
    <property type="entry name" value="BPD_transp_1"/>
    <property type="match status" value="1"/>
</dbReference>
<feature type="transmembrane region" description="Helical" evidence="7">
    <location>
        <begin position="177"/>
        <end position="197"/>
    </location>
</feature>
<dbReference type="Gene3D" id="1.10.3720.10">
    <property type="entry name" value="MetI-like"/>
    <property type="match status" value="1"/>
</dbReference>
<dbReference type="RefSeq" id="WP_313792901.1">
    <property type="nucleotide sequence ID" value="NZ_CP102453.1"/>
</dbReference>
<evidence type="ECO:0000313" key="9">
    <source>
        <dbReference type="EMBL" id="UUX33400.1"/>
    </source>
</evidence>
<evidence type="ECO:0000256" key="1">
    <source>
        <dbReference type="ARBA" id="ARBA00004651"/>
    </source>
</evidence>
<keyword evidence="5 7" id="KW-1133">Transmembrane helix</keyword>
<proteinExistence type="inferred from homology"/>
<keyword evidence="2 7" id="KW-0813">Transport</keyword>
<evidence type="ECO:0000259" key="8">
    <source>
        <dbReference type="PROSITE" id="PS50928"/>
    </source>
</evidence>
<feature type="domain" description="ABC transmembrane type-1" evidence="8">
    <location>
        <begin position="95"/>
        <end position="304"/>
    </location>
</feature>
<accession>A0ABY5P467</accession>
<evidence type="ECO:0000256" key="4">
    <source>
        <dbReference type="ARBA" id="ARBA00022692"/>
    </source>
</evidence>
<evidence type="ECO:0000256" key="5">
    <source>
        <dbReference type="ARBA" id="ARBA00022989"/>
    </source>
</evidence>
<dbReference type="EMBL" id="CP102453">
    <property type="protein sequence ID" value="UUX33400.1"/>
    <property type="molecule type" value="Genomic_DNA"/>
</dbReference>
<gene>
    <name evidence="9" type="ORF">NRE15_10880</name>
</gene>
<evidence type="ECO:0000256" key="2">
    <source>
        <dbReference type="ARBA" id="ARBA00022448"/>
    </source>
</evidence>
<keyword evidence="4 7" id="KW-0812">Transmembrane</keyword>
<dbReference type="PANTHER" id="PTHR43163">
    <property type="entry name" value="DIPEPTIDE TRANSPORT SYSTEM PERMEASE PROTEIN DPPB-RELATED"/>
    <property type="match status" value="1"/>
</dbReference>
<evidence type="ECO:0000256" key="6">
    <source>
        <dbReference type="ARBA" id="ARBA00023136"/>
    </source>
</evidence>
<feature type="transmembrane region" description="Helical" evidence="7">
    <location>
        <begin position="239"/>
        <end position="261"/>
    </location>
</feature>
<dbReference type="SUPFAM" id="SSF161098">
    <property type="entry name" value="MetI-like"/>
    <property type="match status" value="1"/>
</dbReference>
<keyword evidence="10" id="KW-1185">Reference proteome</keyword>
<evidence type="ECO:0000256" key="7">
    <source>
        <dbReference type="RuleBase" id="RU363032"/>
    </source>
</evidence>
<sequence length="318" mass="34738">MTRYIINRVINILPTLLIVAIIVFGVTRILPGDPAASILGPQANATEIENMRIVMGLDKPIWEQFINYLGNLLRGDLGYSYAYNMNVVDLIAERFPNTVILTVSALIIALVVGVPAGILSAYKRNTFVDYLVMVISLVGVSMPVFWLGVMLVLIFSVNLGWLPATGMGDWSQGADVFFKHLILPSVTLATIPMANFARITRSSMLDVLSQDYIRTARAKGLLENKVVWKHALKNALNPILSVLGMQVASLLGGSVLTETIFSWPGMGRLVTDAINRGDFGVVQGVVIFIALIYVVTNLIIDILYKVVNPKISYEGGGK</sequence>
<organism evidence="9 10">
    <name type="scientific">Fundicoccus culcitae</name>
    <dbReference type="NCBI Taxonomy" id="2969821"/>
    <lineage>
        <taxon>Bacteria</taxon>
        <taxon>Bacillati</taxon>
        <taxon>Bacillota</taxon>
        <taxon>Bacilli</taxon>
        <taxon>Lactobacillales</taxon>
        <taxon>Aerococcaceae</taxon>
        <taxon>Fundicoccus</taxon>
    </lineage>
</organism>
<dbReference type="Proteomes" id="UP001315967">
    <property type="component" value="Chromosome"/>
</dbReference>
<dbReference type="CDD" id="cd06261">
    <property type="entry name" value="TM_PBP2"/>
    <property type="match status" value="1"/>
</dbReference>
<keyword evidence="6 7" id="KW-0472">Membrane</keyword>
<feature type="transmembrane region" description="Helical" evidence="7">
    <location>
        <begin position="12"/>
        <end position="30"/>
    </location>
</feature>
<dbReference type="InterPro" id="IPR045621">
    <property type="entry name" value="BPD_transp_1_N"/>
</dbReference>
<feature type="transmembrane region" description="Helical" evidence="7">
    <location>
        <begin position="281"/>
        <end position="304"/>
    </location>
</feature>
<dbReference type="PROSITE" id="PS50928">
    <property type="entry name" value="ABC_TM1"/>
    <property type="match status" value="1"/>
</dbReference>
<dbReference type="Pfam" id="PF19300">
    <property type="entry name" value="BPD_transp_1_N"/>
    <property type="match status" value="1"/>
</dbReference>
<evidence type="ECO:0000313" key="10">
    <source>
        <dbReference type="Proteomes" id="UP001315967"/>
    </source>
</evidence>
<comment type="subcellular location">
    <subcellularLocation>
        <location evidence="1 7">Cell membrane</location>
        <topology evidence="1 7">Multi-pass membrane protein</topology>
    </subcellularLocation>
</comment>
<dbReference type="PANTHER" id="PTHR43163:SF6">
    <property type="entry name" value="DIPEPTIDE TRANSPORT SYSTEM PERMEASE PROTEIN DPPB-RELATED"/>
    <property type="match status" value="1"/>
</dbReference>
<comment type="similarity">
    <text evidence="7">Belongs to the binding-protein-dependent transport system permease family.</text>
</comment>